<dbReference type="SMART" id="SM00363">
    <property type="entry name" value="S4"/>
    <property type="match status" value="1"/>
</dbReference>
<dbReference type="PANTHER" id="PTHR21600">
    <property type="entry name" value="MITOCHONDRIAL RNA PSEUDOURIDINE SYNTHASE"/>
    <property type="match status" value="1"/>
</dbReference>
<feature type="active site" evidence="4">
    <location>
        <position position="146"/>
    </location>
</feature>
<dbReference type="AlphaFoldDB" id="A0A5Q6RZD8"/>
<evidence type="ECO:0000256" key="1">
    <source>
        <dbReference type="ARBA" id="ARBA00000073"/>
    </source>
</evidence>
<dbReference type="InterPro" id="IPR020103">
    <property type="entry name" value="PsdUridine_synth_cat_dom_sf"/>
</dbReference>
<evidence type="ECO:0000256" key="5">
    <source>
        <dbReference type="PROSITE-ProRule" id="PRU00182"/>
    </source>
</evidence>
<keyword evidence="3 6" id="KW-0413">Isomerase</keyword>
<dbReference type="InterPro" id="IPR006224">
    <property type="entry name" value="PsdUridine_synth_RluA-like_CS"/>
</dbReference>
<dbReference type="InterPro" id="IPR006145">
    <property type="entry name" value="PsdUridine_synth_RsuA/RluA"/>
</dbReference>
<dbReference type="PROSITE" id="PS01129">
    <property type="entry name" value="PSI_RLU"/>
    <property type="match status" value="1"/>
</dbReference>
<evidence type="ECO:0000256" key="6">
    <source>
        <dbReference type="RuleBase" id="RU362028"/>
    </source>
</evidence>
<evidence type="ECO:0000256" key="2">
    <source>
        <dbReference type="ARBA" id="ARBA00010876"/>
    </source>
</evidence>
<evidence type="ECO:0000313" key="9">
    <source>
        <dbReference type="Proteomes" id="UP000307768"/>
    </source>
</evidence>
<dbReference type="InterPro" id="IPR006225">
    <property type="entry name" value="PsdUridine_synth_RluC/D"/>
</dbReference>
<dbReference type="Pfam" id="PF00849">
    <property type="entry name" value="PseudoU_synth_2"/>
    <property type="match status" value="1"/>
</dbReference>
<sequence length="315" mass="34430">MTATPAGAEHRTYFVPDGLAGERVDAALARLLGLSRSRVADLVAEGFVTVDHSPASKSDRVEAGAFLEVTIPRQRDATEVVPEIVEDLRIVHDDGEIVVVDKPAGVAAHPSVGWTGPTVVGHLAGAGFRISTSGAPERQGIVQRLDVGTSGLMVVAKSEHAYTVLKRAFRNREVDKTYHALVQGHPDPLEGTIDAPIGRHPKHDWKFAVMADGRASVTHYSTLEAHRFASLLEVKLETGRTHQIRVHMAALKHPCVGDPLYGSDPTLTKRIGLDRQWLHAHRLGFEHPRSRDWVTFESPYPDDLQHALDVIRAAD</sequence>
<comment type="function">
    <text evidence="6">Responsible for synthesis of pseudouridine from uracil.</text>
</comment>
<dbReference type="Proteomes" id="UP000307768">
    <property type="component" value="Unassembled WGS sequence"/>
</dbReference>
<dbReference type="PANTHER" id="PTHR21600:SF44">
    <property type="entry name" value="RIBOSOMAL LARGE SUBUNIT PSEUDOURIDINE SYNTHASE D"/>
    <property type="match status" value="1"/>
</dbReference>
<dbReference type="CDD" id="cd02869">
    <property type="entry name" value="PseudoU_synth_RluA_like"/>
    <property type="match status" value="1"/>
</dbReference>
<dbReference type="SUPFAM" id="SSF55174">
    <property type="entry name" value="Alpha-L RNA-binding motif"/>
    <property type="match status" value="1"/>
</dbReference>
<dbReference type="GO" id="GO:0003723">
    <property type="term" value="F:RNA binding"/>
    <property type="evidence" value="ECO:0007669"/>
    <property type="project" value="UniProtKB-KW"/>
</dbReference>
<evidence type="ECO:0000313" key="8">
    <source>
        <dbReference type="EMBL" id="KAA1423461.1"/>
    </source>
</evidence>
<proteinExistence type="inferred from homology"/>
<comment type="caution">
    <text evidence="8">The sequence shown here is derived from an EMBL/GenBank/DDBJ whole genome shotgun (WGS) entry which is preliminary data.</text>
</comment>
<dbReference type="OrthoDB" id="9807829at2"/>
<dbReference type="InterPro" id="IPR002942">
    <property type="entry name" value="S4_RNA-bd"/>
</dbReference>
<dbReference type="SUPFAM" id="SSF55120">
    <property type="entry name" value="Pseudouridine synthase"/>
    <property type="match status" value="1"/>
</dbReference>
<dbReference type="GO" id="GO:0120159">
    <property type="term" value="F:rRNA pseudouridine synthase activity"/>
    <property type="evidence" value="ECO:0007669"/>
    <property type="project" value="UniProtKB-ARBA"/>
</dbReference>
<dbReference type="Pfam" id="PF01479">
    <property type="entry name" value="S4"/>
    <property type="match status" value="1"/>
</dbReference>
<dbReference type="EC" id="5.4.99.-" evidence="6"/>
<reference evidence="8 9" key="1">
    <citation type="submission" date="2019-09" db="EMBL/GenBank/DDBJ databases">
        <title>Mumia zhuanghuii sp. nov. isolated from the intestinal contents of plateau pika (Ochotona curzoniae) in the Qinghai-Tibet plateau of China.</title>
        <authorList>
            <person name="Tian Z."/>
        </authorList>
    </citation>
    <scope>NUCLEOTIDE SEQUENCE [LARGE SCALE GENOMIC DNA]</scope>
    <source>
        <strain evidence="9">350</strain>
    </source>
</reference>
<dbReference type="EMBL" id="VDFQ02000002">
    <property type="protein sequence ID" value="KAA1423461.1"/>
    <property type="molecule type" value="Genomic_DNA"/>
</dbReference>
<accession>A0A5Q6RZD8</accession>
<dbReference type="GO" id="GO:0000455">
    <property type="term" value="P:enzyme-directed rRNA pseudouridine synthesis"/>
    <property type="evidence" value="ECO:0007669"/>
    <property type="project" value="TreeGrafter"/>
</dbReference>
<feature type="domain" description="RNA-binding S4" evidence="7">
    <location>
        <begin position="22"/>
        <end position="89"/>
    </location>
</feature>
<dbReference type="Gene3D" id="3.10.290.10">
    <property type="entry name" value="RNA-binding S4 domain"/>
    <property type="match status" value="1"/>
</dbReference>
<dbReference type="Gene3D" id="3.30.2350.10">
    <property type="entry name" value="Pseudouridine synthase"/>
    <property type="match status" value="1"/>
</dbReference>
<keyword evidence="5" id="KW-0694">RNA-binding</keyword>
<dbReference type="InterPro" id="IPR050188">
    <property type="entry name" value="RluA_PseudoU_synthase"/>
</dbReference>
<comment type="catalytic activity">
    <reaction evidence="1 6">
        <text>a uridine in RNA = a pseudouridine in RNA</text>
        <dbReference type="Rhea" id="RHEA:48348"/>
        <dbReference type="Rhea" id="RHEA-COMP:12068"/>
        <dbReference type="Rhea" id="RHEA-COMP:12069"/>
        <dbReference type="ChEBI" id="CHEBI:65314"/>
        <dbReference type="ChEBI" id="CHEBI:65315"/>
    </reaction>
</comment>
<organism evidence="8 9">
    <name type="scientific">Mumia zhuanghuii</name>
    <dbReference type="NCBI Taxonomy" id="2585211"/>
    <lineage>
        <taxon>Bacteria</taxon>
        <taxon>Bacillati</taxon>
        <taxon>Actinomycetota</taxon>
        <taxon>Actinomycetes</taxon>
        <taxon>Propionibacteriales</taxon>
        <taxon>Nocardioidaceae</taxon>
        <taxon>Mumia</taxon>
    </lineage>
</organism>
<dbReference type="RefSeq" id="WP_149768980.1">
    <property type="nucleotide sequence ID" value="NZ_VDFQ02000002.1"/>
</dbReference>
<evidence type="ECO:0000256" key="3">
    <source>
        <dbReference type="ARBA" id="ARBA00023235"/>
    </source>
</evidence>
<dbReference type="CDD" id="cd00165">
    <property type="entry name" value="S4"/>
    <property type="match status" value="1"/>
</dbReference>
<comment type="similarity">
    <text evidence="2 6">Belongs to the pseudouridine synthase RluA family.</text>
</comment>
<gene>
    <name evidence="8" type="ORF">FE697_007605</name>
</gene>
<dbReference type="InterPro" id="IPR036986">
    <property type="entry name" value="S4_RNA-bd_sf"/>
</dbReference>
<evidence type="ECO:0000256" key="4">
    <source>
        <dbReference type="PIRSR" id="PIRSR606225-1"/>
    </source>
</evidence>
<protein>
    <recommendedName>
        <fullName evidence="6">Pseudouridine synthase</fullName>
        <ecNumber evidence="6">5.4.99.-</ecNumber>
    </recommendedName>
</protein>
<dbReference type="NCBIfam" id="TIGR00005">
    <property type="entry name" value="rluA_subfam"/>
    <property type="match status" value="1"/>
</dbReference>
<evidence type="ECO:0000259" key="7">
    <source>
        <dbReference type="SMART" id="SM00363"/>
    </source>
</evidence>
<dbReference type="PROSITE" id="PS50889">
    <property type="entry name" value="S4"/>
    <property type="match status" value="1"/>
</dbReference>
<name>A0A5Q6RZD8_9ACTN</name>